<dbReference type="EMBL" id="SGPJ01000351">
    <property type="protein sequence ID" value="THG95161.1"/>
    <property type="molecule type" value="Genomic_DNA"/>
</dbReference>
<evidence type="ECO:0000313" key="1">
    <source>
        <dbReference type="EMBL" id="THG95161.1"/>
    </source>
</evidence>
<protein>
    <submittedName>
        <fullName evidence="1">Uncharacterized protein</fullName>
    </submittedName>
</protein>
<evidence type="ECO:0000313" key="2">
    <source>
        <dbReference type="Proteomes" id="UP000309038"/>
    </source>
</evidence>
<sequence length="342" mass="38931">MDTPVSVTHDDGIDSLRFADPHSNFKLKDTPLNQRPTDSQAMLNFAKATPQQSNLDDTPGKQQPISTALRPTRSHCNTLIPIARLPFDIMARIFADILHALRWNMPEVVALATVCQDWYSTMLDAPYLWSHIDFDQPEFVQPFIQRSCNSPLHILDRGPRMSIMDICISFSPTGPAYSKPTPPSMIDLEPYTHRIQTLDLSLTSSCLQHLLKIIRLSPILPQLKQLRITHRQNRDRDAQLHINAMAVDTKIISPFLDTMILTDMIWHASSYANLRKLSLTFNNPEFTSSQVLDYVNSILTQSPRLQDLCVRFWNDPRGQTKSHFPTLSLPLLKNLPPTNDCP</sequence>
<organism evidence="1 2">
    <name type="scientific">Hermanssonia centrifuga</name>
    <dbReference type="NCBI Taxonomy" id="98765"/>
    <lineage>
        <taxon>Eukaryota</taxon>
        <taxon>Fungi</taxon>
        <taxon>Dikarya</taxon>
        <taxon>Basidiomycota</taxon>
        <taxon>Agaricomycotina</taxon>
        <taxon>Agaricomycetes</taxon>
        <taxon>Polyporales</taxon>
        <taxon>Meruliaceae</taxon>
        <taxon>Hermanssonia</taxon>
    </lineage>
</organism>
<dbReference type="SUPFAM" id="SSF81383">
    <property type="entry name" value="F-box domain"/>
    <property type="match status" value="1"/>
</dbReference>
<proteinExistence type="predicted"/>
<reference evidence="1 2" key="1">
    <citation type="submission" date="2019-02" db="EMBL/GenBank/DDBJ databases">
        <title>Genome sequencing of the rare red list fungi Phlebia centrifuga.</title>
        <authorList>
            <person name="Buettner E."/>
            <person name="Kellner H."/>
        </authorList>
    </citation>
    <scope>NUCLEOTIDE SEQUENCE [LARGE SCALE GENOMIC DNA]</scope>
    <source>
        <strain evidence="1 2">DSM 108282</strain>
    </source>
</reference>
<dbReference type="Proteomes" id="UP000309038">
    <property type="component" value="Unassembled WGS sequence"/>
</dbReference>
<name>A0A4S4KB04_9APHY</name>
<dbReference type="AlphaFoldDB" id="A0A4S4KB04"/>
<keyword evidence="2" id="KW-1185">Reference proteome</keyword>
<accession>A0A4S4KB04</accession>
<dbReference type="InterPro" id="IPR036047">
    <property type="entry name" value="F-box-like_dom_sf"/>
</dbReference>
<comment type="caution">
    <text evidence="1">The sequence shown here is derived from an EMBL/GenBank/DDBJ whole genome shotgun (WGS) entry which is preliminary data.</text>
</comment>
<gene>
    <name evidence="1" type="ORF">EW026_g6440</name>
</gene>
<dbReference type="Gene3D" id="1.20.1280.50">
    <property type="match status" value="1"/>
</dbReference>